<evidence type="ECO:0000256" key="2">
    <source>
        <dbReference type="ARBA" id="ARBA00022884"/>
    </source>
</evidence>
<feature type="domain" description="RRM" evidence="6">
    <location>
        <begin position="346"/>
        <end position="432"/>
    </location>
</feature>
<keyword evidence="1" id="KW-0507">mRNA processing</keyword>
<organism evidence="7 8">
    <name type="scientific">Diacronema lutheri</name>
    <name type="common">Unicellular marine alga</name>
    <name type="synonym">Monochrysis lutheri</name>
    <dbReference type="NCBI Taxonomy" id="2081491"/>
    <lineage>
        <taxon>Eukaryota</taxon>
        <taxon>Haptista</taxon>
        <taxon>Haptophyta</taxon>
        <taxon>Pavlovophyceae</taxon>
        <taxon>Pavlovales</taxon>
        <taxon>Pavlovaceae</taxon>
        <taxon>Diacronema</taxon>
    </lineage>
</organism>
<dbReference type="InterPro" id="IPR035979">
    <property type="entry name" value="RBD_domain_sf"/>
</dbReference>
<dbReference type="SMART" id="SM00360">
    <property type="entry name" value="RRM"/>
    <property type="match status" value="2"/>
</dbReference>
<dbReference type="InterPro" id="IPR000504">
    <property type="entry name" value="RRM_dom"/>
</dbReference>
<dbReference type="AlphaFoldDB" id="A0A8J5XPD8"/>
<dbReference type="EMBL" id="JAGTXO010000003">
    <property type="protein sequence ID" value="KAG8469033.1"/>
    <property type="molecule type" value="Genomic_DNA"/>
</dbReference>
<keyword evidence="2 4" id="KW-0694">RNA-binding</keyword>
<dbReference type="OMA" id="VERPRDY"/>
<comment type="caution">
    <text evidence="7">The sequence shown here is derived from an EMBL/GenBank/DDBJ whole genome shotgun (WGS) entry which is preliminary data.</text>
</comment>
<accession>A0A8J5XPD8</accession>
<sequence length="623" mass="64167">MAEQEGDGGNGALSDAPLPDAPMDERPMAAAQEAETERERARADSRETREAEDANGGDSVGAVHDATSGADGAPASAEDTAAEERRKRRERRRGLAWDKDAQGNAVAPAPLLAVASAHVPGAALGALAPLAVPAPAPSPLQQQATLTRRARRLHVGSLPPGISIQLLRDLFNSSLLSAGLTIGGAPDVINDVQMGGEGKFAFIEFRSVREATSALALDGLDLLGRKIRVQRPNDFVVPPLELHAVIIPAGMSAREPQAAHAPLGVLPGAFPGVVPGAMPGGIHAAMAGFGVGVPAYALGGALHPPLPPLPPASVASALNAQALAHAATNNPMQAQLTAHQISRKARRLHVGNLPQGMGITPAMLKQFFNATLMATGLVDPSKPGEPVIDVTINTAGKFAFAEFRCIAEATSALTLNNVELAGRQLRVERPRDYTPVATSVLPDLERAGVVGETPICNMQQIAEHCASGGVPVPLAPTALPGAPYAAPSTALSPGFPAASSVPAAPALVVDASKRVLGLSSMVTDVELNDEEEVRDILDDARTECAKHGPVESLLLLQRGVEVDLAAGLPAADKVIFVKFGSADAAAGAARVLHGKKFDGRLVAASFHSDEQFDALGALPHHAA</sequence>
<dbReference type="Proteomes" id="UP000751190">
    <property type="component" value="Unassembled WGS sequence"/>
</dbReference>
<dbReference type="InterPro" id="IPR012677">
    <property type="entry name" value="Nucleotide-bd_a/b_plait_sf"/>
</dbReference>
<evidence type="ECO:0000256" key="3">
    <source>
        <dbReference type="ARBA" id="ARBA00023187"/>
    </source>
</evidence>
<dbReference type="GO" id="GO:0006397">
    <property type="term" value="P:mRNA processing"/>
    <property type="evidence" value="ECO:0007669"/>
    <property type="project" value="UniProtKB-KW"/>
</dbReference>
<dbReference type="PROSITE" id="PS50102">
    <property type="entry name" value="RRM"/>
    <property type="match status" value="2"/>
</dbReference>
<evidence type="ECO:0000313" key="8">
    <source>
        <dbReference type="Proteomes" id="UP000751190"/>
    </source>
</evidence>
<keyword evidence="8" id="KW-1185">Reference proteome</keyword>
<feature type="region of interest" description="Disordered" evidence="5">
    <location>
        <begin position="1"/>
        <end position="101"/>
    </location>
</feature>
<dbReference type="PANTHER" id="PTHR23139">
    <property type="entry name" value="RNA-BINDING PROTEIN"/>
    <property type="match status" value="1"/>
</dbReference>
<evidence type="ECO:0000256" key="5">
    <source>
        <dbReference type="SAM" id="MobiDB-lite"/>
    </source>
</evidence>
<dbReference type="Gene3D" id="3.30.70.330">
    <property type="match status" value="3"/>
</dbReference>
<keyword evidence="3" id="KW-0508">mRNA splicing</keyword>
<protein>
    <recommendedName>
        <fullName evidence="6">RRM domain-containing protein</fullName>
    </recommendedName>
</protein>
<dbReference type="OrthoDB" id="10266058at2759"/>
<evidence type="ECO:0000313" key="7">
    <source>
        <dbReference type="EMBL" id="KAG8469033.1"/>
    </source>
</evidence>
<evidence type="ECO:0000256" key="1">
    <source>
        <dbReference type="ARBA" id="ARBA00022664"/>
    </source>
</evidence>
<dbReference type="GO" id="GO:0003723">
    <property type="term" value="F:RNA binding"/>
    <property type="evidence" value="ECO:0007669"/>
    <property type="project" value="UniProtKB-UniRule"/>
</dbReference>
<dbReference type="Pfam" id="PF00076">
    <property type="entry name" value="RRM_1"/>
    <property type="match status" value="1"/>
</dbReference>
<dbReference type="GO" id="GO:0008380">
    <property type="term" value="P:RNA splicing"/>
    <property type="evidence" value="ECO:0007669"/>
    <property type="project" value="UniProtKB-KW"/>
</dbReference>
<gene>
    <name evidence="7" type="ORF">KFE25_007551</name>
</gene>
<proteinExistence type="predicted"/>
<dbReference type="CDD" id="cd12232">
    <property type="entry name" value="RRM3_U2AF65"/>
    <property type="match status" value="1"/>
</dbReference>
<evidence type="ECO:0000259" key="6">
    <source>
        <dbReference type="PROSITE" id="PS50102"/>
    </source>
</evidence>
<dbReference type="SUPFAM" id="SSF54928">
    <property type="entry name" value="RNA-binding domain, RBD"/>
    <property type="match status" value="2"/>
</dbReference>
<feature type="domain" description="RRM" evidence="6">
    <location>
        <begin position="151"/>
        <end position="234"/>
    </location>
</feature>
<name>A0A8J5XPD8_DIALT</name>
<reference evidence="7" key="1">
    <citation type="submission" date="2021-05" db="EMBL/GenBank/DDBJ databases">
        <title>The genome of the haptophyte Pavlova lutheri (Diacronema luteri, Pavlovales) - a model for lipid biosynthesis in eukaryotic algae.</title>
        <authorList>
            <person name="Hulatt C.J."/>
            <person name="Posewitz M.C."/>
        </authorList>
    </citation>
    <scope>NUCLEOTIDE SEQUENCE</scope>
    <source>
        <strain evidence="7">NIVA-4/92</strain>
    </source>
</reference>
<evidence type="ECO:0000256" key="4">
    <source>
        <dbReference type="PROSITE-ProRule" id="PRU00176"/>
    </source>
</evidence>
<feature type="compositionally biased region" description="Basic and acidic residues" evidence="5">
    <location>
        <begin position="35"/>
        <end position="52"/>
    </location>
</feature>